<dbReference type="InterPro" id="IPR006680">
    <property type="entry name" value="Amidohydro-rel"/>
</dbReference>
<dbReference type="Pfam" id="PF04909">
    <property type="entry name" value="Amidohydro_2"/>
    <property type="match status" value="1"/>
</dbReference>
<protein>
    <submittedName>
        <fullName evidence="2">Unannotated protein</fullName>
    </submittedName>
</protein>
<dbReference type="InterPro" id="IPR032466">
    <property type="entry name" value="Metal_Hydrolase"/>
</dbReference>
<reference evidence="2" key="1">
    <citation type="submission" date="2020-05" db="EMBL/GenBank/DDBJ databases">
        <authorList>
            <person name="Chiriac C."/>
            <person name="Salcher M."/>
            <person name="Ghai R."/>
            <person name="Kavagutti S V."/>
        </authorList>
    </citation>
    <scope>NUCLEOTIDE SEQUENCE</scope>
</reference>
<dbReference type="AlphaFoldDB" id="A0A6J6EBY5"/>
<gene>
    <name evidence="2" type="ORF">UFOPK1684_00925</name>
</gene>
<dbReference type="Gene3D" id="3.20.20.140">
    <property type="entry name" value="Metal-dependent hydrolases"/>
    <property type="match status" value="1"/>
</dbReference>
<feature type="domain" description="Amidohydrolase-related" evidence="1">
    <location>
        <begin position="124"/>
        <end position="254"/>
    </location>
</feature>
<dbReference type="SUPFAM" id="SSF51556">
    <property type="entry name" value="Metallo-dependent hydrolases"/>
    <property type="match status" value="1"/>
</dbReference>
<accession>A0A6J6EBY5</accession>
<dbReference type="EMBL" id="CAEZTM010000040">
    <property type="protein sequence ID" value="CAB4573962.1"/>
    <property type="molecule type" value="Genomic_DNA"/>
</dbReference>
<evidence type="ECO:0000313" key="2">
    <source>
        <dbReference type="EMBL" id="CAB4573962.1"/>
    </source>
</evidence>
<sequence length="261" mass="28777">MLADAHIHLFRHGFHGNVAEHHEVLAYEGYRERFGIQSALVVGYEGQERFRGNNEYLRYLALRHPWMAPLRYVGSSSSEPQELDPEFFGYALYLDDWPRSRELAATLQERALTTVETPIVSINCTPESLAEATESLLGFDACTVVVSHFGLPGRPATSRADAVSRMQPILSLAEKLNVYVKLSAPYAIDSSPDGAGAVTYVEVLLEGLGADRLMWGSDFAPGLDHQTVEATFSLADTVSDLLTPSEWHRVCSSNLLGLIGH</sequence>
<organism evidence="2">
    <name type="scientific">freshwater metagenome</name>
    <dbReference type="NCBI Taxonomy" id="449393"/>
    <lineage>
        <taxon>unclassified sequences</taxon>
        <taxon>metagenomes</taxon>
        <taxon>ecological metagenomes</taxon>
    </lineage>
</organism>
<dbReference type="GO" id="GO:0016787">
    <property type="term" value="F:hydrolase activity"/>
    <property type="evidence" value="ECO:0007669"/>
    <property type="project" value="InterPro"/>
</dbReference>
<proteinExistence type="predicted"/>
<evidence type="ECO:0000259" key="1">
    <source>
        <dbReference type="Pfam" id="PF04909"/>
    </source>
</evidence>
<name>A0A6J6EBY5_9ZZZZ</name>